<evidence type="ECO:0000256" key="1">
    <source>
        <dbReference type="ARBA" id="ARBA00007401"/>
    </source>
</evidence>
<comment type="similarity">
    <text evidence="1">Belongs to the glycosyl hydrolase 2 family.</text>
</comment>
<reference evidence="3 4" key="1">
    <citation type="journal article" date="2016" name="Nat. Biotechnol.">
        <title>Measurement of bacterial replication rates in microbial communities.</title>
        <authorList>
            <person name="Brown C.T."/>
            <person name="Olm M.R."/>
            <person name="Thomas B.C."/>
            <person name="Banfield J.F."/>
        </authorList>
    </citation>
    <scope>NUCLEOTIDE SEQUENCE [LARGE SCALE GENOMIC DNA]</scope>
    <source>
        <strain evidence="3">45_41</strain>
    </source>
</reference>
<evidence type="ECO:0000313" key="3">
    <source>
        <dbReference type="EMBL" id="OKZ31963.1"/>
    </source>
</evidence>
<dbReference type="GO" id="GO:0004553">
    <property type="term" value="F:hydrolase activity, hydrolyzing O-glycosyl compounds"/>
    <property type="evidence" value="ECO:0007669"/>
    <property type="project" value="InterPro"/>
</dbReference>
<dbReference type="PANTHER" id="PTHR42732">
    <property type="entry name" value="BETA-GALACTOSIDASE"/>
    <property type="match status" value="1"/>
</dbReference>
<name>A0A1Q6HZP3_BACUN</name>
<gene>
    <name evidence="3" type="ORF">BHV79_12180</name>
</gene>
<sequence length="159" mass="18620">MFGKLLLMGIMLVQHHVCAWNPVGGQIKTPWAEQVTSENVWQSYPRPRLRRSEWMDLNGLWQYAVTPLETSKKSVEFDKEILVPFAIESSLSGVQQKFLPSDRLWYRKEFSLDRSWKGRRIILHFGAVDYECKVWLNNRLVGSHKGGNNPFCFDITKYL</sequence>
<accession>A0A1Q6HZP3</accession>
<feature type="domain" description="Glycosyl hydrolases family 2 sugar binding" evidence="2">
    <location>
        <begin position="103"/>
        <end position="159"/>
    </location>
</feature>
<dbReference type="InterPro" id="IPR006104">
    <property type="entry name" value="Glyco_hydro_2_N"/>
</dbReference>
<protein>
    <recommendedName>
        <fullName evidence="2">Glycosyl hydrolases family 2 sugar binding domain-containing protein</fullName>
    </recommendedName>
</protein>
<evidence type="ECO:0000259" key="2">
    <source>
        <dbReference type="Pfam" id="PF02837"/>
    </source>
</evidence>
<dbReference type="SUPFAM" id="SSF49785">
    <property type="entry name" value="Galactose-binding domain-like"/>
    <property type="match status" value="1"/>
</dbReference>
<evidence type="ECO:0000313" key="4">
    <source>
        <dbReference type="Proteomes" id="UP000186549"/>
    </source>
</evidence>
<dbReference type="Proteomes" id="UP000186549">
    <property type="component" value="Unassembled WGS sequence"/>
</dbReference>
<dbReference type="InterPro" id="IPR008979">
    <property type="entry name" value="Galactose-bd-like_sf"/>
</dbReference>
<dbReference type="EMBL" id="MNQU01000238">
    <property type="protein sequence ID" value="OKZ31963.1"/>
    <property type="molecule type" value="Genomic_DNA"/>
</dbReference>
<dbReference type="GO" id="GO:0005975">
    <property type="term" value="P:carbohydrate metabolic process"/>
    <property type="evidence" value="ECO:0007669"/>
    <property type="project" value="InterPro"/>
</dbReference>
<organism evidence="3 4">
    <name type="scientific">Bacteroides uniformis</name>
    <dbReference type="NCBI Taxonomy" id="820"/>
    <lineage>
        <taxon>Bacteria</taxon>
        <taxon>Pseudomonadati</taxon>
        <taxon>Bacteroidota</taxon>
        <taxon>Bacteroidia</taxon>
        <taxon>Bacteroidales</taxon>
        <taxon>Bacteroidaceae</taxon>
        <taxon>Bacteroides</taxon>
    </lineage>
</organism>
<dbReference type="InterPro" id="IPR051913">
    <property type="entry name" value="GH2_Domain-Containing"/>
</dbReference>
<dbReference type="PANTHER" id="PTHR42732:SF2">
    <property type="entry name" value="BETA-MANNOSIDASE"/>
    <property type="match status" value="1"/>
</dbReference>
<dbReference type="AlphaFoldDB" id="A0A1Q6HZP3"/>
<proteinExistence type="inferred from homology"/>
<dbReference type="Gene3D" id="2.60.120.260">
    <property type="entry name" value="Galactose-binding domain-like"/>
    <property type="match status" value="1"/>
</dbReference>
<comment type="caution">
    <text evidence="3">The sequence shown here is derived from an EMBL/GenBank/DDBJ whole genome shotgun (WGS) entry which is preliminary data.</text>
</comment>
<dbReference type="Pfam" id="PF02837">
    <property type="entry name" value="Glyco_hydro_2_N"/>
    <property type="match status" value="1"/>
</dbReference>